<dbReference type="InterPro" id="IPR055170">
    <property type="entry name" value="GFO_IDH_MocA-like_dom"/>
</dbReference>
<evidence type="ECO:0000313" key="4">
    <source>
        <dbReference type="EMBL" id="QUH31168.1"/>
    </source>
</evidence>
<reference evidence="4 5" key="1">
    <citation type="submission" date="2020-07" db="EMBL/GenBank/DDBJ databases">
        <title>Vallitalea guaymasensis genome.</title>
        <authorList>
            <person name="Postec A."/>
        </authorList>
    </citation>
    <scope>NUCLEOTIDE SEQUENCE [LARGE SCALE GENOMIC DNA]</scope>
    <source>
        <strain evidence="4 5">Ra1766G1</strain>
    </source>
</reference>
<dbReference type="PANTHER" id="PTHR43818:SF11">
    <property type="entry name" value="BCDNA.GH03377"/>
    <property type="match status" value="1"/>
</dbReference>
<keyword evidence="5" id="KW-1185">Reference proteome</keyword>
<dbReference type="Proteomes" id="UP000677305">
    <property type="component" value="Chromosome"/>
</dbReference>
<dbReference type="SUPFAM" id="SSF51735">
    <property type="entry name" value="NAD(P)-binding Rossmann-fold domains"/>
    <property type="match status" value="1"/>
</dbReference>
<dbReference type="GO" id="GO:0000166">
    <property type="term" value="F:nucleotide binding"/>
    <property type="evidence" value="ECO:0007669"/>
    <property type="project" value="InterPro"/>
</dbReference>
<accession>A0A8J8ME60</accession>
<gene>
    <name evidence="4" type="ORF">HYG85_20475</name>
</gene>
<sequence length="353" mass="38861">MRKVKIGIVGCGNISDIYLKNCTDIFDNLEVVGCADLIIERAREKAEKYNIKAYSVQELINHEDIEIIVNLTIPKAHKEVSMAALEAGKHTYMEKPLSLTREDGKALINKAKEKGLKIGGAPDTFLGGGIQTCIELINNGEIGTPIGATAFMTCHGHESWHPDPEFYYKIGGGPMFDMGPYYLTALITMLGSVKRVSGSTKISFPERMITSEPKKGEIIKVDVPTHISGLLDFENGAIGTIITSFDVWGSNLPIIEIYGTEGTLSVPDPNTFAGPVNIKKSYDKEFHEVVINKKYTDNSRGLGISDMANSIINNNEHRANGDLIYHVLDIMHAFHDSSSTSKHITLQSSYKIR</sequence>
<evidence type="ECO:0000313" key="5">
    <source>
        <dbReference type="Proteomes" id="UP000677305"/>
    </source>
</evidence>
<organism evidence="4 5">
    <name type="scientific">Vallitalea guaymasensis</name>
    <dbReference type="NCBI Taxonomy" id="1185412"/>
    <lineage>
        <taxon>Bacteria</taxon>
        <taxon>Bacillati</taxon>
        <taxon>Bacillota</taxon>
        <taxon>Clostridia</taxon>
        <taxon>Lachnospirales</taxon>
        <taxon>Vallitaleaceae</taxon>
        <taxon>Vallitalea</taxon>
    </lineage>
</organism>
<dbReference type="Pfam" id="PF22725">
    <property type="entry name" value="GFO_IDH_MocA_C3"/>
    <property type="match status" value="1"/>
</dbReference>
<dbReference type="GO" id="GO:0016491">
    <property type="term" value="F:oxidoreductase activity"/>
    <property type="evidence" value="ECO:0007669"/>
    <property type="project" value="UniProtKB-KW"/>
</dbReference>
<dbReference type="InterPro" id="IPR000683">
    <property type="entry name" value="Gfo/Idh/MocA-like_OxRdtase_N"/>
</dbReference>
<evidence type="ECO:0000256" key="1">
    <source>
        <dbReference type="ARBA" id="ARBA00023002"/>
    </source>
</evidence>
<feature type="domain" description="Gfo/Idh/MocA-like oxidoreductase N-terminal" evidence="2">
    <location>
        <begin position="4"/>
        <end position="117"/>
    </location>
</feature>
<dbReference type="AlphaFoldDB" id="A0A8J8ME60"/>
<keyword evidence="1" id="KW-0560">Oxidoreductase</keyword>
<dbReference type="KEGG" id="vgu:HYG85_20475"/>
<dbReference type="SUPFAM" id="SSF55347">
    <property type="entry name" value="Glyceraldehyde-3-phosphate dehydrogenase-like, C-terminal domain"/>
    <property type="match status" value="1"/>
</dbReference>
<dbReference type="Pfam" id="PF01408">
    <property type="entry name" value="GFO_IDH_MocA"/>
    <property type="match status" value="1"/>
</dbReference>
<dbReference type="Gene3D" id="3.40.50.720">
    <property type="entry name" value="NAD(P)-binding Rossmann-like Domain"/>
    <property type="match status" value="1"/>
</dbReference>
<evidence type="ECO:0000259" key="2">
    <source>
        <dbReference type="Pfam" id="PF01408"/>
    </source>
</evidence>
<dbReference type="InterPro" id="IPR050463">
    <property type="entry name" value="Gfo/Idh/MocA_oxidrdct_glycsds"/>
</dbReference>
<dbReference type="EMBL" id="CP058561">
    <property type="protein sequence ID" value="QUH31168.1"/>
    <property type="molecule type" value="Genomic_DNA"/>
</dbReference>
<evidence type="ECO:0000259" key="3">
    <source>
        <dbReference type="Pfam" id="PF22725"/>
    </source>
</evidence>
<dbReference type="RefSeq" id="WP_212691244.1">
    <property type="nucleotide sequence ID" value="NZ_CP058561.1"/>
</dbReference>
<dbReference type="Gene3D" id="3.30.360.10">
    <property type="entry name" value="Dihydrodipicolinate Reductase, domain 2"/>
    <property type="match status" value="1"/>
</dbReference>
<proteinExistence type="predicted"/>
<name>A0A8J8ME60_9FIRM</name>
<dbReference type="InterPro" id="IPR036291">
    <property type="entry name" value="NAD(P)-bd_dom_sf"/>
</dbReference>
<protein>
    <submittedName>
        <fullName evidence="4">Gfo/Idh/MocA family oxidoreductase</fullName>
    </submittedName>
</protein>
<dbReference type="PANTHER" id="PTHR43818">
    <property type="entry name" value="BCDNA.GH03377"/>
    <property type="match status" value="1"/>
</dbReference>
<feature type="domain" description="GFO/IDH/MocA-like oxidoreductase" evidence="3">
    <location>
        <begin position="131"/>
        <end position="264"/>
    </location>
</feature>